<protein>
    <submittedName>
        <fullName evidence="7">Predicted protein</fullName>
    </submittedName>
</protein>
<dbReference type="EMBL" id="DS547101">
    <property type="protein sequence ID" value="EDR08776.1"/>
    <property type="molecule type" value="Genomic_DNA"/>
</dbReference>
<dbReference type="InParanoid" id="B0DAM8"/>
<evidence type="ECO:0000256" key="2">
    <source>
        <dbReference type="ARBA" id="ARBA00022771"/>
    </source>
</evidence>
<dbReference type="AlphaFoldDB" id="B0DAM8"/>
<dbReference type="GO" id="GO:0008270">
    <property type="term" value="F:zinc ion binding"/>
    <property type="evidence" value="ECO:0007669"/>
    <property type="project" value="UniProtKB-KW"/>
</dbReference>
<sequence length="207" mass="22957">MQPISFLDSHSLSQSSSTTDNHHSQSPLDFSIPILSNGDGRVDRMIPQQEDFCFTQNIGVALQPLPTMPDDYSQSYPTRAISASPPRVVSLMTPLPESADFTQTNAGDSAVTHMAHPEGPHLPPVQRLKIATQAVKTASKRRRKSAVTFMCDWPGCVDTFTTKHNLRNHLISHLGIRNYQCDVCKRTFGVAHVLTRHRKKCHAADSN</sequence>
<keyword evidence="3" id="KW-0862">Zinc</keyword>
<evidence type="ECO:0000256" key="4">
    <source>
        <dbReference type="PROSITE-ProRule" id="PRU00042"/>
    </source>
</evidence>
<dbReference type="RefSeq" id="XP_001881001.1">
    <property type="nucleotide sequence ID" value="XM_001880966.1"/>
</dbReference>
<feature type="region of interest" description="Disordered" evidence="5">
    <location>
        <begin position="1"/>
        <end position="35"/>
    </location>
</feature>
<gene>
    <name evidence="7" type="ORF">LACBIDRAFT_297378</name>
</gene>
<dbReference type="InterPro" id="IPR013087">
    <property type="entry name" value="Znf_C2H2_type"/>
</dbReference>
<dbReference type="PANTHER" id="PTHR23235:SF120">
    <property type="entry name" value="KRUPPEL-LIKE FACTOR 15"/>
    <property type="match status" value="1"/>
</dbReference>
<name>B0DAM8_LACBS</name>
<dbReference type="SMART" id="SM00355">
    <property type="entry name" value="ZnF_C2H2"/>
    <property type="match status" value="2"/>
</dbReference>
<dbReference type="Proteomes" id="UP000001194">
    <property type="component" value="Unassembled WGS sequence"/>
</dbReference>
<evidence type="ECO:0000259" key="6">
    <source>
        <dbReference type="PROSITE" id="PS50157"/>
    </source>
</evidence>
<evidence type="ECO:0000256" key="1">
    <source>
        <dbReference type="ARBA" id="ARBA00022723"/>
    </source>
</evidence>
<dbReference type="PANTHER" id="PTHR23235">
    <property type="entry name" value="KRUEPPEL-LIKE TRANSCRIPTION FACTOR"/>
    <property type="match status" value="1"/>
</dbReference>
<dbReference type="PROSITE" id="PS50157">
    <property type="entry name" value="ZINC_FINGER_C2H2_2"/>
    <property type="match status" value="2"/>
</dbReference>
<dbReference type="GO" id="GO:0000981">
    <property type="term" value="F:DNA-binding transcription factor activity, RNA polymerase II-specific"/>
    <property type="evidence" value="ECO:0007669"/>
    <property type="project" value="TreeGrafter"/>
</dbReference>
<keyword evidence="1" id="KW-0479">Metal-binding</keyword>
<feature type="domain" description="C2H2-type" evidence="6">
    <location>
        <begin position="179"/>
        <end position="207"/>
    </location>
</feature>
<organism evidence="8">
    <name type="scientific">Laccaria bicolor (strain S238N-H82 / ATCC MYA-4686)</name>
    <name type="common">Bicoloured deceiver</name>
    <name type="synonym">Laccaria laccata var. bicolor</name>
    <dbReference type="NCBI Taxonomy" id="486041"/>
    <lineage>
        <taxon>Eukaryota</taxon>
        <taxon>Fungi</taxon>
        <taxon>Dikarya</taxon>
        <taxon>Basidiomycota</taxon>
        <taxon>Agaricomycotina</taxon>
        <taxon>Agaricomycetes</taxon>
        <taxon>Agaricomycetidae</taxon>
        <taxon>Agaricales</taxon>
        <taxon>Agaricineae</taxon>
        <taxon>Hydnangiaceae</taxon>
        <taxon>Laccaria</taxon>
    </lineage>
</organism>
<keyword evidence="8" id="KW-1185">Reference proteome</keyword>
<reference evidence="7 8" key="1">
    <citation type="journal article" date="2008" name="Nature">
        <title>The genome of Laccaria bicolor provides insights into mycorrhizal symbiosis.</title>
        <authorList>
            <person name="Martin F."/>
            <person name="Aerts A."/>
            <person name="Ahren D."/>
            <person name="Brun A."/>
            <person name="Danchin E.G.J."/>
            <person name="Duchaussoy F."/>
            <person name="Gibon J."/>
            <person name="Kohler A."/>
            <person name="Lindquist E."/>
            <person name="Pereda V."/>
            <person name="Salamov A."/>
            <person name="Shapiro H.J."/>
            <person name="Wuyts J."/>
            <person name="Blaudez D."/>
            <person name="Buee M."/>
            <person name="Brokstein P."/>
            <person name="Canbaeck B."/>
            <person name="Cohen D."/>
            <person name="Courty P.E."/>
            <person name="Coutinho P.M."/>
            <person name="Delaruelle C."/>
            <person name="Detter J.C."/>
            <person name="Deveau A."/>
            <person name="DiFazio S."/>
            <person name="Duplessis S."/>
            <person name="Fraissinet-Tachet L."/>
            <person name="Lucic E."/>
            <person name="Frey-Klett P."/>
            <person name="Fourrey C."/>
            <person name="Feussner I."/>
            <person name="Gay G."/>
            <person name="Grimwood J."/>
            <person name="Hoegger P.J."/>
            <person name="Jain P."/>
            <person name="Kilaru S."/>
            <person name="Labbe J."/>
            <person name="Lin Y.C."/>
            <person name="Legue V."/>
            <person name="Le Tacon F."/>
            <person name="Marmeisse R."/>
            <person name="Melayah D."/>
            <person name="Montanini B."/>
            <person name="Muratet M."/>
            <person name="Nehls U."/>
            <person name="Niculita-Hirzel H."/>
            <person name="Oudot-Le Secq M.P."/>
            <person name="Peter M."/>
            <person name="Quesneville H."/>
            <person name="Rajashekar B."/>
            <person name="Reich M."/>
            <person name="Rouhier N."/>
            <person name="Schmutz J."/>
            <person name="Yin T."/>
            <person name="Chalot M."/>
            <person name="Henrissat B."/>
            <person name="Kuees U."/>
            <person name="Lucas S."/>
            <person name="Van de Peer Y."/>
            <person name="Podila G.K."/>
            <person name="Polle A."/>
            <person name="Pukkila P.J."/>
            <person name="Richardson P.M."/>
            <person name="Rouze P."/>
            <person name="Sanders I.R."/>
            <person name="Stajich J.E."/>
            <person name="Tunlid A."/>
            <person name="Tuskan G."/>
            <person name="Grigoriev I.V."/>
        </authorList>
    </citation>
    <scope>NUCLEOTIDE SEQUENCE [LARGE SCALE GENOMIC DNA]</scope>
    <source>
        <strain evidence="8">S238N-H82 / ATCC MYA-4686</strain>
    </source>
</reference>
<dbReference type="HOGENOM" id="CLU_1326573_0_0_1"/>
<proteinExistence type="predicted"/>
<dbReference type="PROSITE" id="PS00028">
    <property type="entry name" value="ZINC_FINGER_C2H2_1"/>
    <property type="match status" value="2"/>
</dbReference>
<feature type="compositionally biased region" description="Low complexity" evidence="5">
    <location>
        <begin position="1"/>
        <end position="19"/>
    </location>
</feature>
<accession>B0DAM8</accession>
<dbReference type="SUPFAM" id="SSF57667">
    <property type="entry name" value="beta-beta-alpha zinc fingers"/>
    <property type="match status" value="1"/>
</dbReference>
<evidence type="ECO:0000313" key="8">
    <source>
        <dbReference type="Proteomes" id="UP000001194"/>
    </source>
</evidence>
<evidence type="ECO:0000313" key="7">
    <source>
        <dbReference type="EMBL" id="EDR08776.1"/>
    </source>
</evidence>
<evidence type="ECO:0000256" key="5">
    <source>
        <dbReference type="SAM" id="MobiDB-lite"/>
    </source>
</evidence>
<dbReference type="KEGG" id="lbc:LACBIDRAFT_297378"/>
<dbReference type="GO" id="GO:0000978">
    <property type="term" value="F:RNA polymerase II cis-regulatory region sequence-specific DNA binding"/>
    <property type="evidence" value="ECO:0007669"/>
    <property type="project" value="TreeGrafter"/>
</dbReference>
<evidence type="ECO:0000256" key="3">
    <source>
        <dbReference type="ARBA" id="ARBA00022833"/>
    </source>
</evidence>
<dbReference type="GeneID" id="6076406"/>
<feature type="domain" description="C2H2-type" evidence="6">
    <location>
        <begin position="149"/>
        <end position="178"/>
    </location>
</feature>
<dbReference type="Gene3D" id="3.30.160.60">
    <property type="entry name" value="Classic Zinc Finger"/>
    <property type="match status" value="2"/>
</dbReference>
<dbReference type="InterPro" id="IPR036236">
    <property type="entry name" value="Znf_C2H2_sf"/>
</dbReference>
<keyword evidence="2 4" id="KW-0863">Zinc-finger</keyword>
<dbReference type="OrthoDB" id="3437960at2759"/>